<reference evidence="2 3" key="1">
    <citation type="submission" date="2015-05" db="EMBL/GenBank/DDBJ databases">
        <title>Distinctive expansion of gene families associated with plant cell wall degradation and secondary metabolism in the genomes of grapevine trunk pathogens.</title>
        <authorList>
            <person name="Lawrence D.P."/>
            <person name="Travadon R."/>
            <person name="Rolshausen P.E."/>
            <person name="Baumgartner K."/>
        </authorList>
    </citation>
    <scope>NUCLEOTIDE SEQUENCE [LARGE SCALE GENOMIC DNA]</scope>
    <source>
        <strain evidence="2">UCRPC4</strain>
    </source>
</reference>
<dbReference type="PANTHER" id="PTHR36826:SF1">
    <property type="entry name" value="PROTEIN ECM13"/>
    <property type="match status" value="1"/>
</dbReference>
<protein>
    <submittedName>
        <fullName evidence="2">Uncharacterized protein</fullName>
    </submittedName>
</protein>
<comment type="caution">
    <text evidence="2">The sequence shown here is derived from an EMBL/GenBank/DDBJ whole genome shotgun (WGS) entry which is preliminary data.</text>
</comment>
<keyword evidence="3" id="KW-1185">Reference proteome</keyword>
<dbReference type="InterPro" id="IPR037738">
    <property type="entry name" value="Ecm13-like"/>
</dbReference>
<proteinExistence type="predicted"/>
<feature type="region of interest" description="Disordered" evidence="1">
    <location>
        <begin position="1"/>
        <end position="20"/>
    </location>
</feature>
<evidence type="ECO:0000256" key="1">
    <source>
        <dbReference type="SAM" id="MobiDB-lite"/>
    </source>
</evidence>
<organism evidence="2 3">
    <name type="scientific">Phaeomoniella chlamydospora</name>
    <name type="common">Phaeoacremonium chlamydosporum</name>
    <dbReference type="NCBI Taxonomy" id="158046"/>
    <lineage>
        <taxon>Eukaryota</taxon>
        <taxon>Fungi</taxon>
        <taxon>Dikarya</taxon>
        <taxon>Ascomycota</taxon>
        <taxon>Pezizomycotina</taxon>
        <taxon>Eurotiomycetes</taxon>
        <taxon>Chaetothyriomycetidae</taxon>
        <taxon>Phaeomoniellales</taxon>
        <taxon>Phaeomoniellaceae</taxon>
        <taxon>Phaeomoniella</taxon>
    </lineage>
</organism>
<dbReference type="AlphaFoldDB" id="A0A0G2E1G4"/>
<dbReference type="EMBL" id="LCWF01000159">
    <property type="protein sequence ID" value="KKY16604.1"/>
    <property type="molecule type" value="Genomic_DNA"/>
</dbReference>
<accession>A0A0G2E1G4</accession>
<sequence>MSATATMHSPVSHRPQKKQKMSITQTYFLAHTARGKLSKEAGRADHDLRLLVGHANLLDTLMLDLANAEAEQENWFNHTVSGAKAADEESQTRQDPKHIQWAETVVEEPEEDWQAEDAITSDSDSDDDEDERTSITARSVSVVKPEFAPATITTREVDDDEDMEEDEDAEFEELALTRTASHHPPELTSDSEDDSDEDDSMPPSPPTATYDAFTEKQRQAIATTSYYDKQRESSPSSKTASTAQLSDSEQNATDFFEDGYYLPSTRQQPAVLAVAAY</sequence>
<feature type="region of interest" description="Disordered" evidence="1">
    <location>
        <begin position="106"/>
        <end position="251"/>
    </location>
</feature>
<feature type="compositionally biased region" description="Acidic residues" evidence="1">
    <location>
        <begin position="157"/>
        <end position="173"/>
    </location>
</feature>
<reference evidence="2 3" key="2">
    <citation type="submission" date="2015-05" db="EMBL/GenBank/DDBJ databases">
        <authorList>
            <person name="Morales-Cruz A."/>
            <person name="Amrine K.C."/>
            <person name="Cantu D."/>
        </authorList>
    </citation>
    <scope>NUCLEOTIDE SEQUENCE [LARGE SCALE GENOMIC DNA]</scope>
    <source>
        <strain evidence="2">UCRPC4</strain>
    </source>
</reference>
<gene>
    <name evidence="2" type="ORF">UCRPC4_g05862</name>
</gene>
<dbReference type="OrthoDB" id="5431245at2759"/>
<evidence type="ECO:0000313" key="3">
    <source>
        <dbReference type="Proteomes" id="UP000053317"/>
    </source>
</evidence>
<name>A0A0G2E1G4_PHACM</name>
<evidence type="ECO:0000313" key="2">
    <source>
        <dbReference type="EMBL" id="KKY16604.1"/>
    </source>
</evidence>
<dbReference type="PANTHER" id="PTHR36826">
    <property type="entry name" value="PROTEIN ECM13"/>
    <property type="match status" value="1"/>
</dbReference>
<dbReference type="Proteomes" id="UP000053317">
    <property type="component" value="Unassembled WGS sequence"/>
</dbReference>
<feature type="compositionally biased region" description="Acidic residues" evidence="1">
    <location>
        <begin position="106"/>
        <end position="115"/>
    </location>
</feature>
<feature type="compositionally biased region" description="Polar residues" evidence="1">
    <location>
        <begin position="220"/>
        <end position="251"/>
    </location>
</feature>
<feature type="compositionally biased region" description="Acidic residues" evidence="1">
    <location>
        <begin position="189"/>
        <end position="200"/>
    </location>
</feature>